<keyword evidence="3" id="KW-1185">Reference proteome</keyword>
<feature type="chain" id="PRO_5002138647" description="Outer membrane protein beta-barrel domain-containing protein" evidence="1">
    <location>
        <begin position="23"/>
        <end position="184"/>
    </location>
</feature>
<accession>A0A0B8T4C5</accession>
<dbReference type="OrthoDB" id="9936769at2"/>
<dbReference type="AlphaFoldDB" id="A0A0B8T4C5"/>
<dbReference type="EMBL" id="JJMU01000026">
    <property type="protein sequence ID" value="KGE14438.1"/>
    <property type="molecule type" value="Genomic_DNA"/>
</dbReference>
<evidence type="ECO:0008006" key="4">
    <source>
        <dbReference type="Google" id="ProtNLM"/>
    </source>
</evidence>
<protein>
    <recommendedName>
        <fullName evidence="4">Outer membrane protein beta-barrel domain-containing protein</fullName>
    </recommendedName>
</protein>
<reference evidence="2 3" key="2">
    <citation type="journal article" date="2015" name="PLoS ONE">
        <title>Whole-Genome Optical Mapping and Finished Genome Sequence of Sphingobacterium deserti sp. nov., a New Species Isolated from the Western Desert of China.</title>
        <authorList>
            <person name="Teng C."/>
            <person name="Zhou Z."/>
            <person name="Molnar I."/>
            <person name="Li X."/>
            <person name="Tang R."/>
            <person name="Chen M."/>
            <person name="Wang L."/>
            <person name="Su S."/>
            <person name="Zhang W."/>
            <person name="Lin M."/>
        </authorList>
    </citation>
    <scope>NUCLEOTIDE SEQUENCE [LARGE SCALE GENOMIC DNA]</scope>
    <source>
        <strain evidence="3">ACCC05744</strain>
    </source>
</reference>
<dbReference type="Proteomes" id="UP000031802">
    <property type="component" value="Unassembled WGS sequence"/>
</dbReference>
<reference evidence="3" key="1">
    <citation type="submission" date="2014-04" db="EMBL/GenBank/DDBJ databases">
        <title>Whole-Genome optical mapping and complete genome sequence of Sphingobacterium deserti sp. nov., a new spaces isolated from desert in the west of China.</title>
        <authorList>
            <person name="Teng C."/>
            <person name="Zhou Z."/>
            <person name="Li X."/>
            <person name="Chen M."/>
            <person name="Lin M."/>
            <person name="Wang L."/>
            <person name="Su S."/>
            <person name="Zhang C."/>
            <person name="Zhang W."/>
        </authorList>
    </citation>
    <scope>NUCLEOTIDE SEQUENCE [LARGE SCALE GENOMIC DNA]</scope>
    <source>
        <strain evidence="3">ACCC05744</strain>
    </source>
</reference>
<sequence>MTATNKIIVGMVFLLISLQSHAQRALEKRNGTFNLNYQFNFTDDSETKNNASSGQSIVVNRSFTIDRLLSLAPAVNYTFLQDYKRAHNFSLGADALLYPLHLISILKEEDYDPVKDKYFMSLGYYKTLNNGGINSIFNMNFYVFTFAIGNQLKISPTIGASFYKQKERDIEDLNFYNIGLNFRF</sequence>
<evidence type="ECO:0000313" key="3">
    <source>
        <dbReference type="Proteomes" id="UP000031802"/>
    </source>
</evidence>
<dbReference type="RefSeq" id="WP_037497951.1">
    <property type="nucleotide sequence ID" value="NZ_JJMU01000026.1"/>
</dbReference>
<gene>
    <name evidence="2" type="ORF">DI53_1865</name>
</gene>
<evidence type="ECO:0000313" key="2">
    <source>
        <dbReference type="EMBL" id="KGE14438.1"/>
    </source>
</evidence>
<feature type="signal peptide" evidence="1">
    <location>
        <begin position="1"/>
        <end position="22"/>
    </location>
</feature>
<organism evidence="2 3">
    <name type="scientific">Sphingobacterium deserti</name>
    <dbReference type="NCBI Taxonomy" id="1229276"/>
    <lineage>
        <taxon>Bacteria</taxon>
        <taxon>Pseudomonadati</taxon>
        <taxon>Bacteroidota</taxon>
        <taxon>Sphingobacteriia</taxon>
        <taxon>Sphingobacteriales</taxon>
        <taxon>Sphingobacteriaceae</taxon>
        <taxon>Sphingobacterium</taxon>
    </lineage>
</organism>
<proteinExistence type="predicted"/>
<comment type="caution">
    <text evidence="2">The sequence shown here is derived from an EMBL/GenBank/DDBJ whole genome shotgun (WGS) entry which is preliminary data.</text>
</comment>
<keyword evidence="1" id="KW-0732">Signal</keyword>
<dbReference type="PATRIC" id="fig|1229276.3.peg.1919"/>
<name>A0A0B8T4C5_9SPHI</name>
<dbReference type="STRING" id="1229276.DI53_1865"/>
<evidence type="ECO:0000256" key="1">
    <source>
        <dbReference type="SAM" id="SignalP"/>
    </source>
</evidence>